<sequence>MNTNTNNQKKSKILEKMKWISLIILIFLYFIISQYCGKLKFFIHLIIMSFLVLCAVRVAFSTEKGKNIYSYINASKMEIQKIIWPEYKETLYTTCAIIFVTILISILLWSLDSIIFRLIAFIIRLRF</sequence>
<evidence type="ECO:0000256" key="5">
    <source>
        <dbReference type="ARBA" id="ARBA00022927"/>
    </source>
</evidence>
<dbReference type="OrthoDB" id="9806365at2"/>
<keyword evidence="3 9" id="KW-1003">Cell membrane</keyword>
<accession>A0A4D6Y4X9</accession>
<dbReference type="HAMAP" id="MF_00422">
    <property type="entry name" value="SecE"/>
    <property type="match status" value="1"/>
</dbReference>
<dbReference type="EMBL" id="CP034861">
    <property type="protein sequence ID" value="QCI24159.1"/>
    <property type="molecule type" value="Genomic_DNA"/>
</dbReference>
<name>A0A4D6Y4X9_9GAMM</name>
<dbReference type="GO" id="GO:0065002">
    <property type="term" value="P:intracellular protein transmembrane transport"/>
    <property type="evidence" value="ECO:0007669"/>
    <property type="project" value="UniProtKB-UniRule"/>
</dbReference>
<keyword evidence="6 9" id="KW-1133">Transmembrane helix</keyword>
<organism evidence="10 11">
    <name type="scientific">Buchnera aphidicola</name>
    <name type="common">Muscaphis stroyani</name>
    <dbReference type="NCBI Taxonomy" id="1241869"/>
    <lineage>
        <taxon>Bacteria</taxon>
        <taxon>Pseudomonadati</taxon>
        <taxon>Pseudomonadota</taxon>
        <taxon>Gammaproteobacteria</taxon>
        <taxon>Enterobacterales</taxon>
        <taxon>Erwiniaceae</taxon>
        <taxon>Buchnera</taxon>
    </lineage>
</organism>
<evidence type="ECO:0000256" key="8">
    <source>
        <dbReference type="ARBA" id="ARBA00023136"/>
    </source>
</evidence>
<evidence type="ECO:0000256" key="3">
    <source>
        <dbReference type="ARBA" id="ARBA00022475"/>
    </source>
</evidence>
<dbReference type="NCBIfam" id="TIGR00964">
    <property type="entry name" value="secE_bact"/>
    <property type="match status" value="1"/>
</dbReference>
<gene>
    <name evidence="9 10" type="primary">secE</name>
    <name evidence="10" type="ORF">D9V75_00185</name>
</gene>
<comment type="caution">
    <text evidence="9">Lacks conserved residue(s) required for the propagation of feature annotation.</text>
</comment>
<reference evidence="10 11" key="2">
    <citation type="submission" date="2019-05" db="EMBL/GenBank/DDBJ databases">
        <title>Genome evolution of the obligate endosymbiont Buchnera aphidicola.</title>
        <authorList>
            <person name="Moran N.A."/>
        </authorList>
    </citation>
    <scope>NUCLEOTIDE SEQUENCE [LARGE SCALE GENOMIC DNA]</scope>
    <source>
        <strain evidence="10 11">Mst</strain>
    </source>
</reference>
<dbReference type="Gene3D" id="1.20.5.1030">
    <property type="entry name" value="Preprotein translocase secy subunit"/>
    <property type="match status" value="1"/>
</dbReference>
<evidence type="ECO:0000256" key="9">
    <source>
        <dbReference type="HAMAP-Rule" id="MF_00422"/>
    </source>
</evidence>
<feature type="transmembrane region" description="Helical" evidence="9">
    <location>
        <begin position="41"/>
        <end position="60"/>
    </location>
</feature>
<evidence type="ECO:0000313" key="10">
    <source>
        <dbReference type="EMBL" id="QCI24159.1"/>
    </source>
</evidence>
<keyword evidence="7 9" id="KW-0811">Translocation</keyword>
<keyword evidence="4 9" id="KW-0812">Transmembrane</keyword>
<dbReference type="InterPro" id="IPR005807">
    <property type="entry name" value="SecE_bac"/>
</dbReference>
<dbReference type="GO" id="GO:0009306">
    <property type="term" value="P:protein secretion"/>
    <property type="evidence" value="ECO:0007669"/>
    <property type="project" value="UniProtKB-UniRule"/>
</dbReference>
<dbReference type="GO" id="GO:0006605">
    <property type="term" value="P:protein targeting"/>
    <property type="evidence" value="ECO:0007669"/>
    <property type="project" value="UniProtKB-UniRule"/>
</dbReference>
<dbReference type="RefSeq" id="WP_158343112.1">
    <property type="nucleotide sequence ID" value="NZ_CP034861.1"/>
</dbReference>
<dbReference type="Pfam" id="PF00584">
    <property type="entry name" value="SecE"/>
    <property type="match status" value="1"/>
</dbReference>
<evidence type="ECO:0000256" key="1">
    <source>
        <dbReference type="ARBA" id="ARBA00004370"/>
    </source>
</evidence>
<evidence type="ECO:0000256" key="2">
    <source>
        <dbReference type="ARBA" id="ARBA00022448"/>
    </source>
</evidence>
<evidence type="ECO:0000256" key="6">
    <source>
        <dbReference type="ARBA" id="ARBA00022989"/>
    </source>
</evidence>
<evidence type="ECO:0000256" key="4">
    <source>
        <dbReference type="ARBA" id="ARBA00022692"/>
    </source>
</evidence>
<comment type="function">
    <text evidence="9">Essential subunit of the Sec protein translocation channel SecYEG. Clamps together the 2 halves of SecY. May contact the channel plug during translocation.</text>
</comment>
<dbReference type="GO" id="GO:0005886">
    <property type="term" value="C:plasma membrane"/>
    <property type="evidence" value="ECO:0007669"/>
    <property type="project" value="UniProtKB-UniRule"/>
</dbReference>
<dbReference type="InterPro" id="IPR001901">
    <property type="entry name" value="Translocase_SecE/Sec61-g"/>
</dbReference>
<evidence type="ECO:0000313" key="11">
    <source>
        <dbReference type="Proteomes" id="UP000298673"/>
    </source>
</evidence>
<comment type="subcellular location">
    <subcellularLocation>
        <location evidence="1">Membrane</location>
    </subcellularLocation>
</comment>
<keyword evidence="8 9" id="KW-0472">Membrane</keyword>
<proteinExistence type="inferred from homology"/>
<dbReference type="Proteomes" id="UP000298673">
    <property type="component" value="Chromosome"/>
</dbReference>
<evidence type="ECO:0000256" key="7">
    <source>
        <dbReference type="ARBA" id="ARBA00023010"/>
    </source>
</evidence>
<dbReference type="GO" id="GO:0008320">
    <property type="term" value="F:protein transmembrane transporter activity"/>
    <property type="evidence" value="ECO:0007669"/>
    <property type="project" value="UniProtKB-UniRule"/>
</dbReference>
<keyword evidence="5 9" id="KW-0653">Protein transport</keyword>
<dbReference type="InterPro" id="IPR038379">
    <property type="entry name" value="SecE_sf"/>
</dbReference>
<feature type="transmembrane region" description="Helical" evidence="9">
    <location>
        <begin position="19"/>
        <end position="35"/>
    </location>
</feature>
<dbReference type="PANTHER" id="PTHR33910:SF1">
    <property type="entry name" value="PROTEIN TRANSLOCASE SUBUNIT SECE"/>
    <property type="match status" value="1"/>
</dbReference>
<feature type="transmembrane region" description="Helical" evidence="9">
    <location>
        <begin position="90"/>
        <end position="123"/>
    </location>
</feature>
<dbReference type="AlphaFoldDB" id="A0A4D6Y4X9"/>
<dbReference type="PROSITE" id="PS01067">
    <property type="entry name" value="SECE_SEC61G"/>
    <property type="match status" value="1"/>
</dbReference>
<comment type="similarity">
    <text evidence="9">Belongs to the SecE/SEC61-gamma family.</text>
</comment>
<dbReference type="PANTHER" id="PTHR33910">
    <property type="entry name" value="PROTEIN TRANSLOCASE SUBUNIT SECE"/>
    <property type="match status" value="1"/>
</dbReference>
<comment type="subunit">
    <text evidence="9">Component of the Sec protein translocase complex. Heterotrimer consisting of SecY, SecE and SecG subunits. The heterotrimers can form oligomers, although 1 heterotrimer is thought to be able to translocate proteins. Interacts with the ribosome. Interacts with SecDF, and other proteins may be involved. Interacts with SecA.</text>
</comment>
<protein>
    <recommendedName>
        <fullName evidence="9">Protein translocase subunit SecE</fullName>
    </recommendedName>
</protein>
<keyword evidence="2 9" id="KW-0813">Transport</keyword>
<dbReference type="GO" id="GO:0043952">
    <property type="term" value="P:protein transport by the Sec complex"/>
    <property type="evidence" value="ECO:0007669"/>
    <property type="project" value="UniProtKB-UniRule"/>
</dbReference>
<reference evidence="10 11" key="1">
    <citation type="submission" date="2018-12" db="EMBL/GenBank/DDBJ databases">
        <authorList>
            <person name="Chong R.A."/>
        </authorList>
    </citation>
    <scope>NUCLEOTIDE SEQUENCE [LARGE SCALE GENOMIC DNA]</scope>
    <source>
        <strain evidence="10 11">Mst</strain>
    </source>
</reference>
<dbReference type="PRINTS" id="PR01650">
    <property type="entry name" value="SECETRNLCASE"/>
</dbReference>